<dbReference type="InterPro" id="IPR006342">
    <property type="entry name" value="FkbM_mtfrase"/>
</dbReference>
<feature type="domain" description="Methyltransferase FkbM" evidence="1">
    <location>
        <begin position="96"/>
        <end position="246"/>
    </location>
</feature>
<dbReference type="InterPro" id="IPR052514">
    <property type="entry name" value="SAM-dependent_MTase"/>
</dbReference>
<dbReference type="SUPFAM" id="SSF53335">
    <property type="entry name" value="S-adenosyl-L-methionine-dependent methyltransferases"/>
    <property type="match status" value="1"/>
</dbReference>
<evidence type="ECO:0000259" key="1">
    <source>
        <dbReference type="Pfam" id="PF05050"/>
    </source>
</evidence>
<dbReference type="PANTHER" id="PTHR34203">
    <property type="entry name" value="METHYLTRANSFERASE, FKBM FAMILY PROTEIN"/>
    <property type="match status" value="1"/>
</dbReference>
<evidence type="ECO:0000313" key="2">
    <source>
        <dbReference type="EMBL" id="GAA2090720.1"/>
    </source>
</evidence>
<dbReference type="NCBIfam" id="TIGR01444">
    <property type="entry name" value="fkbM_fam"/>
    <property type="match status" value="1"/>
</dbReference>
<evidence type="ECO:0000313" key="3">
    <source>
        <dbReference type="Proteomes" id="UP001500897"/>
    </source>
</evidence>
<dbReference type="RefSeq" id="WP_344550994.1">
    <property type="nucleotide sequence ID" value="NZ_BAAANS010000007.1"/>
</dbReference>
<gene>
    <name evidence="2" type="ORF">GCM10009759_14510</name>
</gene>
<comment type="caution">
    <text evidence="2">The sequence shown here is derived from an EMBL/GenBank/DDBJ whole genome shotgun (WGS) entry which is preliminary data.</text>
</comment>
<dbReference type="EMBL" id="BAAANS010000007">
    <property type="protein sequence ID" value="GAA2090720.1"/>
    <property type="molecule type" value="Genomic_DNA"/>
</dbReference>
<dbReference type="Pfam" id="PF05050">
    <property type="entry name" value="Methyltransf_21"/>
    <property type="match status" value="1"/>
</dbReference>
<dbReference type="Gene3D" id="3.40.50.150">
    <property type="entry name" value="Vaccinia Virus protein VP39"/>
    <property type="match status" value="1"/>
</dbReference>
<dbReference type="PANTHER" id="PTHR34203:SF15">
    <property type="entry name" value="SLL1173 PROTEIN"/>
    <property type="match status" value="1"/>
</dbReference>
<sequence length="326" mass="34780">MARELRRRAADAVVRAGRACFKGTALSRWPAAGAVVRRLVQAGHGDGEARAVFRGAELAVPTASASIAAGLLGGFYEERELDLFEQLCAERRTVVDVGANLGVYACLATRAMPADGLLVCYEPAPENLARLAANLRRNPGRPGPAVRVEPYAVGPCEGRATLHLAEDIGQHRVAAGGLDGGAGGLSVRQVALDARLPALFAEHGGPRPVDVLKIDVEGYDVHALRGARRLLARDRPVLFAEFCPPQLARCGARAEEFTELLAEAYEEVHVVDTARRTVTACAPAALLAPAYRSRLVNVVAAGRDEDRELLARWAVPKARGRVRAAR</sequence>
<keyword evidence="3" id="KW-1185">Reference proteome</keyword>
<organism evidence="2 3">
    <name type="scientific">Kitasatospora saccharophila</name>
    <dbReference type="NCBI Taxonomy" id="407973"/>
    <lineage>
        <taxon>Bacteria</taxon>
        <taxon>Bacillati</taxon>
        <taxon>Actinomycetota</taxon>
        <taxon>Actinomycetes</taxon>
        <taxon>Kitasatosporales</taxon>
        <taxon>Streptomycetaceae</taxon>
        <taxon>Kitasatospora</taxon>
    </lineage>
</organism>
<dbReference type="InterPro" id="IPR029063">
    <property type="entry name" value="SAM-dependent_MTases_sf"/>
</dbReference>
<protein>
    <recommendedName>
        <fullName evidence="1">Methyltransferase FkbM domain-containing protein</fullName>
    </recommendedName>
</protein>
<reference evidence="2 3" key="1">
    <citation type="journal article" date="2019" name="Int. J. Syst. Evol. Microbiol.">
        <title>The Global Catalogue of Microorganisms (GCM) 10K type strain sequencing project: providing services to taxonomists for standard genome sequencing and annotation.</title>
        <authorList>
            <consortium name="The Broad Institute Genomics Platform"/>
            <consortium name="The Broad Institute Genome Sequencing Center for Infectious Disease"/>
            <person name="Wu L."/>
            <person name="Ma J."/>
        </authorList>
    </citation>
    <scope>NUCLEOTIDE SEQUENCE [LARGE SCALE GENOMIC DNA]</scope>
    <source>
        <strain evidence="2 3">JCM 14559</strain>
    </source>
</reference>
<name>A0ABN2WFS7_9ACTN</name>
<proteinExistence type="predicted"/>
<accession>A0ABN2WFS7</accession>
<dbReference type="Proteomes" id="UP001500897">
    <property type="component" value="Unassembled WGS sequence"/>
</dbReference>